<evidence type="ECO:0000259" key="6">
    <source>
        <dbReference type="PROSITE" id="PS51083"/>
    </source>
</evidence>
<dbReference type="Proteomes" id="UP000265663">
    <property type="component" value="Unassembled WGS sequence"/>
</dbReference>
<keyword evidence="1" id="KW-0479">Metal-binding</keyword>
<dbReference type="GO" id="GO:0005634">
    <property type="term" value="C:nucleus"/>
    <property type="evidence" value="ECO:0007669"/>
    <property type="project" value="TreeGrafter"/>
</dbReference>
<sequence length="208" mass="23265">MADTLCGVCASEPKKYKCPTCALPYCSLACFKTHKPTHSEPSTSSLPTPSHNEPALSQPSQPPAPTPRYLKHRVDFSLLASNPKFQTLLKTHPALLPSLQRVYAKTIQPNPEDERRRRMLERSAFRGRGTRGRRRGRGGGRGGRGGWNGHEEREERWTQKKGDKDAMGVLKEIRSAQTREGDKDAMAQFVGLVDELFGQREKGEREGV</sequence>
<feature type="compositionally biased region" description="Basic and acidic residues" evidence="5">
    <location>
        <begin position="112"/>
        <end position="124"/>
    </location>
</feature>
<name>A0A3M7MIW9_9PLEO</name>
<keyword evidence="3" id="KW-0862">Zinc</keyword>
<gene>
    <name evidence="7" type="ORF">GMOD_00003316</name>
</gene>
<evidence type="ECO:0000256" key="2">
    <source>
        <dbReference type="ARBA" id="ARBA00022771"/>
    </source>
</evidence>
<evidence type="ECO:0000313" key="8">
    <source>
        <dbReference type="Proteomes" id="UP000265663"/>
    </source>
</evidence>
<dbReference type="GO" id="GO:0000492">
    <property type="term" value="P:box C/D snoRNP assembly"/>
    <property type="evidence" value="ECO:0007669"/>
    <property type="project" value="TreeGrafter"/>
</dbReference>
<dbReference type="AlphaFoldDB" id="A0A3M7MIW9"/>
<keyword evidence="2 4" id="KW-0863">Zinc-finger</keyword>
<evidence type="ECO:0000313" key="7">
    <source>
        <dbReference type="EMBL" id="RMZ74299.1"/>
    </source>
</evidence>
<feature type="region of interest" description="Disordered" evidence="5">
    <location>
        <begin position="107"/>
        <end position="166"/>
    </location>
</feature>
<evidence type="ECO:0000256" key="5">
    <source>
        <dbReference type="SAM" id="MobiDB-lite"/>
    </source>
</evidence>
<dbReference type="InterPro" id="IPR013087">
    <property type="entry name" value="Znf_C2H2_type"/>
</dbReference>
<dbReference type="InterPro" id="IPR007529">
    <property type="entry name" value="Znf_HIT"/>
</dbReference>
<feature type="compositionally biased region" description="Gly residues" evidence="5">
    <location>
        <begin position="139"/>
        <end position="148"/>
    </location>
</feature>
<dbReference type="PROSITE" id="PS00028">
    <property type="entry name" value="ZINC_FINGER_C2H2_1"/>
    <property type="match status" value="1"/>
</dbReference>
<dbReference type="Gene3D" id="3.30.60.190">
    <property type="match status" value="1"/>
</dbReference>
<protein>
    <submittedName>
        <fullName evidence="7">HIT finger domain</fullName>
    </submittedName>
</protein>
<reference evidence="7 8" key="1">
    <citation type="journal article" date="2014" name="PLoS ONE">
        <title>De novo Genome Assembly of the Fungal Plant Pathogen Pyrenophora semeniperda.</title>
        <authorList>
            <person name="Soliai M.M."/>
            <person name="Meyer S.E."/>
            <person name="Udall J.A."/>
            <person name="Elzinga D.E."/>
            <person name="Hermansen R.A."/>
            <person name="Bodily P.M."/>
            <person name="Hart A.A."/>
            <person name="Coleman C.E."/>
        </authorList>
    </citation>
    <scope>NUCLEOTIDE SEQUENCE [LARGE SCALE GENOMIC DNA]</scope>
    <source>
        <strain evidence="7 8">CCB06</strain>
        <tissue evidence="7">Mycelium</tissue>
    </source>
</reference>
<dbReference type="CDD" id="cd23024">
    <property type="entry name" value="zf-HIT_ZNHIT2-3"/>
    <property type="match status" value="1"/>
</dbReference>
<organism evidence="7 8">
    <name type="scientific">Pyrenophora seminiperda CCB06</name>
    <dbReference type="NCBI Taxonomy" id="1302712"/>
    <lineage>
        <taxon>Eukaryota</taxon>
        <taxon>Fungi</taxon>
        <taxon>Dikarya</taxon>
        <taxon>Ascomycota</taxon>
        <taxon>Pezizomycotina</taxon>
        <taxon>Dothideomycetes</taxon>
        <taxon>Pleosporomycetidae</taxon>
        <taxon>Pleosporales</taxon>
        <taxon>Pleosporineae</taxon>
        <taxon>Pleosporaceae</taxon>
        <taxon>Pyrenophora</taxon>
    </lineage>
</organism>
<proteinExistence type="predicted"/>
<evidence type="ECO:0000256" key="1">
    <source>
        <dbReference type="ARBA" id="ARBA00022723"/>
    </source>
</evidence>
<dbReference type="InterPro" id="IPR051639">
    <property type="entry name" value="BCD1"/>
</dbReference>
<keyword evidence="8" id="KW-1185">Reference proteome</keyword>
<feature type="domain" description="HIT-type" evidence="6">
    <location>
        <begin position="6"/>
        <end position="39"/>
    </location>
</feature>
<accession>A0A3M7MIW9</accession>
<dbReference type="PROSITE" id="PS51083">
    <property type="entry name" value="ZF_HIT"/>
    <property type="match status" value="1"/>
</dbReference>
<dbReference type="GO" id="GO:0000463">
    <property type="term" value="P:maturation of LSU-rRNA from tricistronic rRNA transcript (SSU-rRNA, 5.8S rRNA, LSU-rRNA)"/>
    <property type="evidence" value="ECO:0007669"/>
    <property type="project" value="TreeGrafter"/>
</dbReference>
<feature type="compositionally biased region" description="Basic residues" evidence="5">
    <location>
        <begin position="128"/>
        <end position="138"/>
    </location>
</feature>
<dbReference type="SUPFAM" id="SSF144232">
    <property type="entry name" value="HIT/MYND zinc finger-like"/>
    <property type="match status" value="1"/>
</dbReference>
<evidence type="ECO:0000256" key="4">
    <source>
        <dbReference type="PROSITE-ProRule" id="PRU00453"/>
    </source>
</evidence>
<dbReference type="PANTHER" id="PTHR13483:SF11">
    <property type="entry name" value="ZINC FINGER HIT DOMAIN-CONTAINING PROTEIN 3"/>
    <property type="match status" value="1"/>
</dbReference>
<dbReference type="EMBL" id="KE747844">
    <property type="protein sequence ID" value="RMZ74299.1"/>
    <property type="molecule type" value="Genomic_DNA"/>
</dbReference>
<feature type="region of interest" description="Disordered" evidence="5">
    <location>
        <begin position="37"/>
        <end position="68"/>
    </location>
</feature>
<dbReference type="GO" id="GO:0070761">
    <property type="term" value="C:pre-snoRNP complex"/>
    <property type="evidence" value="ECO:0007669"/>
    <property type="project" value="TreeGrafter"/>
</dbReference>
<dbReference type="PANTHER" id="PTHR13483">
    <property type="entry name" value="BOX C_D SNORNA PROTEIN 1-RELATED"/>
    <property type="match status" value="1"/>
</dbReference>
<dbReference type="GO" id="GO:0048254">
    <property type="term" value="P:snoRNA localization"/>
    <property type="evidence" value="ECO:0007669"/>
    <property type="project" value="TreeGrafter"/>
</dbReference>
<dbReference type="Pfam" id="PF04438">
    <property type="entry name" value="zf-HIT"/>
    <property type="match status" value="1"/>
</dbReference>
<dbReference type="GO" id="GO:0008270">
    <property type="term" value="F:zinc ion binding"/>
    <property type="evidence" value="ECO:0007669"/>
    <property type="project" value="UniProtKB-UniRule"/>
</dbReference>
<feature type="compositionally biased region" description="Low complexity" evidence="5">
    <location>
        <begin position="39"/>
        <end position="59"/>
    </location>
</feature>
<dbReference type="OrthoDB" id="18412at2759"/>
<feature type="compositionally biased region" description="Basic and acidic residues" evidence="5">
    <location>
        <begin position="149"/>
        <end position="166"/>
    </location>
</feature>
<evidence type="ECO:0000256" key="3">
    <source>
        <dbReference type="ARBA" id="ARBA00022833"/>
    </source>
</evidence>